<organism evidence="2 3">
    <name type="scientific">Halococcus morrhuae DSM 1307</name>
    <dbReference type="NCBI Taxonomy" id="931277"/>
    <lineage>
        <taxon>Archaea</taxon>
        <taxon>Methanobacteriati</taxon>
        <taxon>Methanobacteriota</taxon>
        <taxon>Stenosarchaea group</taxon>
        <taxon>Halobacteria</taxon>
        <taxon>Halobacteriales</taxon>
        <taxon>Halococcaceae</taxon>
        <taxon>Halococcus</taxon>
    </lineage>
</organism>
<gene>
    <name evidence="2" type="ORF">C448_01699</name>
</gene>
<dbReference type="InterPro" id="IPR005240">
    <property type="entry name" value="DUF389"/>
</dbReference>
<keyword evidence="1" id="KW-1133">Transmembrane helix</keyword>
<proteinExistence type="predicted"/>
<dbReference type="PATRIC" id="fig|931277.6.peg.325"/>
<feature type="transmembrane region" description="Helical" evidence="1">
    <location>
        <begin position="223"/>
        <end position="241"/>
    </location>
</feature>
<dbReference type="eggNOG" id="arCOG02264">
    <property type="taxonomic scope" value="Archaea"/>
</dbReference>
<feature type="transmembrane region" description="Helical" evidence="1">
    <location>
        <begin position="277"/>
        <end position="301"/>
    </location>
</feature>
<dbReference type="OrthoDB" id="3266at2157"/>
<feature type="transmembrane region" description="Helical" evidence="1">
    <location>
        <begin position="248"/>
        <end position="271"/>
    </location>
</feature>
<dbReference type="NCBIfam" id="TIGR00341">
    <property type="entry name" value="TIGR00341 family protein"/>
    <property type="match status" value="1"/>
</dbReference>
<dbReference type="RefSeq" id="WP_004051419.1">
    <property type="nucleotide sequence ID" value="NZ_AOMC01000033.1"/>
</dbReference>
<evidence type="ECO:0000256" key="1">
    <source>
        <dbReference type="SAM" id="Phobius"/>
    </source>
</evidence>
<feature type="transmembrane region" description="Helical" evidence="1">
    <location>
        <begin position="143"/>
        <end position="166"/>
    </location>
</feature>
<dbReference type="AlphaFoldDB" id="M0MVX6"/>
<dbReference type="Proteomes" id="UP000011568">
    <property type="component" value="Unassembled WGS sequence"/>
</dbReference>
<dbReference type="EMBL" id="AOMC01000033">
    <property type="protein sequence ID" value="EMA49761.1"/>
    <property type="molecule type" value="Genomic_DNA"/>
</dbReference>
<evidence type="ECO:0000313" key="3">
    <source>
        <dbReference type="Proteomes" id="UP000011568"/>
    </source>
</evidence>
<evidence type="ECO:0008006" key="4">
    <source>
        <dbReference type="Google" id="ProtNLM"/>
    </source>
</evidence>
<dbReference type="PANTHER" id="PTHR20992:SF9">
    <property type="entry name" value="AT15442P-RELATED"/>
    <property type="match status" value="1"/>
</dbReference>
<protein>
    <recommendedName>
        <fullName evidence="4">TIGR00341 family protein</fullName>
    </recommendedName>
</protein>
<keyword evidence="3" id="KW-1185">Reference proteome</keyword>
<feature type="transmembrane region" description="Helical" evidence="1">
    <location>
        <begin position="119"/>
        <end position="137"/>
    </location>
</feature>
<dbReference type="Pfam" id="PF04087">
    <property type="entry name" value="DUF389"/>
    <property type="match status" value="1"/>
</dbReference>
<keyword evidence="1" id="KW-0472">Membrane</keyword>
<name>M0MVX6_HALMO</name>
<dbReference type="PANTHER" id="PTHR20992">
    <property type="entry name" value="AT15442P-RELATED"/>
    <property type="match status" value="1"/>
</dbReference>
<evidence type="ECO:0000313" key="2">
    <source>
        <dbReference type="EMBL" id="EMA49761.1"/>
    </source>
</evidence>
<keyword evidence="1" id="KW-0812">Transmembrane</keyword>
<comment type="caution">
    <text evidence="2">The sequence shown here is derived from an EMBL/GenBank/DDBJ whole genome shotgun (WGS) entry which is preliminary data.</text>
</comment>
<dbReference type="STRING" id="931277.C448_01699"/>
<accession>M0MVX6</accession>
<feature type="transmembrane region" description="Helical" evidence="1">
    <location>
        <begin position="322"/>
        <end position="344"/>
    </location>
</feature>
<feature type="transmembrane region" description="Helical" evidence="1">
    <location>
        <begin position="178"/>
        <end position="203"/>
    </location>
</feature>
<sequence length="459" mass="47777">MRFVELSVPAAKRQAILGILDDEGIDYAITDASDGERYAAVASFPLAQDDVEGLLDRLRDQNLSEDAWTVVLDARTVVSDRFDAEEDADEDGSERRGRIARDELRTAAADLAPDRSERWSYVAMTVVSAAVAVVGLLQDSAAVVVGSMVIAPLIGPAMAAATGTVVDDRDLTARGVALQVLGLGLAVASAAVFAAAMRFVGLVPPGTDIATIPEVQSRLAPDFLSLMVALGAGIAGAISLATGAGAALVGVMIAVALIPPAATVGLGIAWGQPFLSLGAGVLVLVNVLSINLAALIVLWVVGYRPQDALELDLVRERIRKRIGVLVLALVVLSVFLGGVTYLSYQSAQFDQQVETEVEGMIDGQPYADLELLDTSAGPSETAIAFDEAGLAAGGPINVSVTLDRPAGTTQPRFAAALDRRLSRTTGRNVTVEARFVDAARTDAIRSPANAMGRTPIVPA</sequence>
<reference evidence="2 3" key="1">
    <citation type="journal article" date="2014" name="PLoS Genet.">
        <title>Phylogenetically driven sequencing of extremely halophilic archaea reveals strategies for static and dynamic osmo-response.</title>
        <authorList>
            <person name="Becker E.A."/>
            <person name="Seitzer P.M."/>
            <person name="Tritt A."/>
            <person name="Larsen D."/>
            <person name="Krusor M."/>
            <person name="Yao A.I."/>
            <person name="Wu D."/>
            <person name="Madern D."/>
            <person name="Eisen J.A."/>
            <person name="Darling A.E."/>
            <person name="Facciotti M.T."/>
        </authorList>
    </citation>
    <scope>NUCLEOTIDE SEQUENCE [LARGE SCALE GENOMIC DNA]</scope>
    <source>
        <strain evidence="2 3">DSM 1307</strain>
    </source>
</reference>